<dbReference type="InterPro" id="IPR006683">
    <property type="entry name" value="Thioestr_dom"/>
</dbReference>
<gene>
    <name evidence="2" type="ORF">LZC94_46460</name>
</gene>
<keyword evidence="3" id="KW-1185">Reference proteome</keyword>
<dbReference type="RefSeq" id="WP_394824877.1">
    <property type="nucleotide sequence ID" value="NZ_CP089984.1"/>
</dbReference>
<reference evidence="2 3" key="1">
    <citation type="submission" date="2021-12" db="EMBL/GenBank/DDBJ databases">
        <title>Discovery of the Pendulisporaceae a myxobacterial family with distinct sporulation behavior and unique specialized metabolism.</title>
        <authorList>
            <person name="Garcia R."/>
            <person name="Popoff A."/>
            <person name="Bader C.D."/>
            <person name="Loehr J."/>
            <person name="Walesch S."/>
            <person name="Walt C."/>
            <person name="Boldt J."/>
            <person name="Bunk B."/>
            <person name="Haeckl F.J.F.P.J."/>
            <person name="Gunesch A.P."/>
            <person name="Birkelbach J."/>
            <person name="Nuebel U."/>
            <person name="Pietschmann T."/>
            <person name="Bach T."/>
            <person name="Mueller R."/>
        </authorList>
    </citation>
    <scope>NUCLEOTIDE SEQUENCE [LARGE SCALE GENOMIC DNA]</scope>
    <source>
        <strain evidence="2 3">MSr11954</strain>
    </source>
</reference>
<feature type="domain" description="Thioesterase" evidence="1">
    <location>
        <begin position="64"/>
        <end position="134"/>
    </location>
</feature>
<evidence type="ECO:0000313" key="2">
    <source>
        <dbReference type="EMBL" id="WXB15252.1"/>
    </source>
</evidence>
<sequence length="169" mass="18481">MYSHPIGTTPTPGTRLDGSLFGPDNGCFACSPDHPTGLRLKFRVDGDEVVTRFKPERAHEGAPGVMHGGLVTTVADEVGAWALIALLEKLGFTGTMSSRFPRAVRVGREVEGRARITKRSTRIVEVDVRMLQDDVECFSSAMSFIVLNQAGAEKMLGNTLPDGWKKFFR</sequence>
<dbReference type="Gene3D" id="3.10.129.10">
    <property type="entry name" value="Hotdog Thioesterase"/>
    <property type="match status" value="1"/>
</dbReference>
<dbReference type="Proteomes" id="UP001370348">
    <property type="component" value="Chromosome"/>
</dbReference>
<dbReference type="InterPro" id="IPR029069">
    <property type="entry name" value="HotDog_dom_sf"/>
</dbReference>
<dbReference type="SUPFAM" id="SSF54637">
    <property type="entry name" value="Thioesterase/thiol ester dehydrase-isomerase"/>
    <property type="match status" value="1"/>
</dbReference>
<protein>
    <submittedName>
        <fullName evidence="2">PaaI family thioesterase</fullName>
    </submittedName>
</protein>
<organism evidence="2 3">
    <name type="scientific">Pendulispora albinea</name>
    <dbReference type="NCBI Taxonomy" id="2741071"/>
    <lineage>
        <taxon>Bacteria</taxon>
        <taxon>Pseudomonadati</taxon>
        <taxon>Myxococcota</taxon>
        <taxon>Myxococcia</taxon>
        <taxon>Myxococcales</taxon>
        <taxon>Sorangiineae</taxon>
        <taxon>Pendulisporaceae</taxon>
        <taxon>Pendulispora</taxon>
    </lineage>
</organism>
<accession>A0ABZ2M1L9</accession>
<name>A0ABZ2M1L9_9BACT</name>
<evidence type="ECO:0000313" key="3">
    <source>
        <dbReference type="Proteomes" id="UP001370348"/>
    </source>
</evidence>
<dbReference type="EMBL" id="CP089984">
    <property type="protein sequence ID" value="WXB15252.1"/>
    <property type="molecule type" value="Genomic_DNA"/>
</dbReference>
<dbReference type="CDD" id="cd03443">
    <property type="entry name" value="PaaI_thioesterase"/>
    <property type="match status" value="1"/>
</dbReference>
<evidence type="ECO:0000259" key="1">
    <source>
        <dbReference type="Pfam" id="PF03061"/>
    </source>
</evidence>
<dbReference type="Pfam" id="PF03061">
    <property type="entry name" value="4HBT"/>
    <property type="match status" value="1"/>
</dbReference>
<proteinExistence type="predicted"/>